<name>A0A140DN20_9ACTN</name>
<evidence type="ECO:0000259" key="5">
    <source>
        <dbReference type="Pfam" id="PF00891"/>
    </source>
</evidence>
<dbReference type="Pfam" id="PF08100">
    <property type="entry name" value="Dimerisation"/>
    <property type="match status" value="1"/>
</dbReference>
<dbReference type="Gene3D" id="1.10.10.10">
    <property type="entry name" value="Winged helix-like DNA-binding domain superfamily/Winged helix DNA-binding domain"/>
    <property type="match status" value="1"/>
</dbReference>
<dbReference type="Pfam" id="PF00891">
    <property type="entry name" value="Methyltransf_2"/>
    <property type="match status" value="1"/>
</dbReference>
<protein>
    <submittedName>
        <fullName evidence="7">Hex7</fullName>
    </submittedName>
</protein>
<proteinExistence type="predicted"/>
<dbReference type="GO" id="GO:0008171">
    <property type="term" value="F:O-methyltransferase activity"/>
    <property type="evidence" value="ECO:0007669"/>
    <property type="project" value="InterPro"/>
</dbReference>
<sequence>MVSTAPDIGSVHGILRLGNAFCQAQALLTAVELDLFTVLHDGPATEEEISGRLELHGRGLRDFLRLLVVLGLLEEENGRYRAAAGPDRYLVSGLPGYVGGALLGAKANLYPVWDGLTETLRSGRPRSAADGFAAMLDDPEQLRRYVHMMEGTLQPLIPRLAEAVDWSGYRSVLDVGGCRGGLAGQLVITHSGLAGHVFDLPQIEPLFREHMAELGTAGAVRFHAGDFFRDPLPRADVLILGHILHNWPHGRREELVRKAFQAVNPGGVLLVHDRMLDDERPSIDNLLASLIMALVTEEGSEYTIGELTELAGSAGFDSVSHQRLDDNETLVLCRKAAGRASSHG</sequence>
<dbReference type="EMBL" id="KT713752">
    <property type="protein sequence ID" value="AMK51264.1"/>
    <property type="molecule type" value="Genomic_DNA"/>
</dbReference>
<dbReference type="InterPro" id="IPR029063">
    <property type="entry name" value="SAM-dependent_MTases_sf"/>
</dbReference>
<keyword evidence="1" id="KW-0489">Methyltransferase</keyword>
<dbReference type="InterPro" id="IPR001077">
    <property type="entry name" value="COMT_C"/>
</dbReference>
<reference evidence="7" key="1">
    <citation type="submission" date="2015-09" db="EMBL/GenBank/DDBJ databases">
        <authorList>
            <person name="Jackson K.R."/>
            <person name="Lunt B.L."/>
            <person name="Fisher J.N.B."/>
            <person name="Gardner A.V."/>
            <person name="Bailey M.E."/>
            <person name="Deus L.M."/>
            <person name="Earl A.S."/>
            <person name="Gibby P.D."/>
            <person name="Hartmann K.A."/>
            <person name="Liu J.E."/>
            <person name="Manci A.M."/>
            <person name="Nielsen D.A."/>
            <person name="Solomon M.B."/>
            <person name="Breakwell D.P."/>
            <person name="Burnett S.H."/>
            <person name="Grose J.H."/>
        </authorList>
    </citation>
    <scope>NUCLEOTIDE SEQUENCE</scope>
    <source>
        <strain evidence="7">FXJ7.131</strain>
    </source>
</reference>
<evidence type="ECO:0000256" key="3">
    <source>
        <dbReference type="ARBA" id="ARBA00022691"/>
    </source>
</evidence>
<dbReference type="InterPro" id="IPR036388">
    <property type="entry name" value="WH-like_DNA-bd_sf"/>
</dbReference>
<dbReference type="AlphaFoldDB" id="A0A140DN20"/>
<evidence type="ECO:0000256" key="4">
    <source>
        <dbReference type="PIRSR" id="PIRSR005739-1"/>
    </source>
</evidence>
<accession>A0A140DN20</accession>
<dbReference type="SUPFAM" id="SSF53335">
    <property type="entry name" value="S-adenosyl-L-methionine-dependent methyltransferases"/>
    <property type="match status" value="1"/>
</dbReference>
<dbReference type="InterPro" id="IPR036390">
    <property type="entry name" value="WH_DNA-bd_sf"/>
</dbReference>
<feature type="domain" description="O-methyltransferase C-terminal" evidence="5">
    <location>
        <begin position="114"/>
        <end position="316"/>
    </location>
</feature>
<evidence type="ECO:0000256" key="2">
    <source>
        <dbReference type="ARBA" id="ARBA00022679"/>
    </source>
</evidence>
<dbReference type="InterPro" id="IPR016461">
    <property type="entry name" value="COMT-like"/>
</dbReference>
<feature type="domain" description="O-methyltransferase dimerisation" evidence="6">
    <location>
        <begin position="17"/>
        <end position="89"/>
    </location>
</feature>
<dbReference type="PANTHER" id="PTHR43712">
    <property type="entry name" value="PUTATIVE (AFU_ORTHOLOGUE AFUA_4G14580)-RELATED"/>
    <property type="match status" value="1"/>
</dbReference>
<evidence type="ECO:0000256" key="1">
    <source>
        <dbReference type="ARBA" id="ARBA00022603"/>
    </source>
</evidence>
<organism evidence="7">
    <name type="scientific">Streptosporangium sp. FXJ7.131</name>
    <dbReference type="NCBI Taxonomy" id="683272"/>
    <lineage>
        <taxon>Bacteria</taxon>
        <taxon>Bacillati</taxon>
        <taxon>Actinomycetota</taxon>
        <taxon>Actinomycetes</taxon>
        <taxon>Streptosporangiales</taxon>
        <taxon>Streptosporangiaceae</taxon>
        <taxon>Streptosporangium</taxon>
    </lineage>
</organism>
<keyword evidence="2" id="KW-0808">Transferase</keyword>
<dbReference type="PROSITE" id="PS51683">
    <property type="entry name" value="SAM_OMT_II"/>
    <property type="match status" value="1"/>
</dbReference>
<evidence type="ECO:0000313" key="7">
    <source>
        <dbReference type="EMBL" id="AMK51264.1"/>
    </source>
</evidence>
<dbReference type="GO" id="GO:0046983">
    <property type="term" value="F:protein dimerization activity"/>
    <property type="evidence" value="ECO:0007669"/>
    <property type="project" value="InterPro"/>
</dbReference>
<keyword evidence="3" id="KW-0949">S-adenosyl-L-methionine</keyword>
<evidence type="ECO:0000259" key="6">
    <source>
        <dbReference type="Pfam" id="PF08100"/>
    </source>
</evidence>
<dbReference type="SUPFAM" id="SSF46785">
    <property type="entry name" value="Winged helix' DNA-binding domain"/>
    <property type="match status" value="1"/>
</dbReference>
<feature type="active site" description="Proton acceptor" evidence="4">
    <location>
        <position position="245"/>
    </location>
</feature>
<dbReference type="Gene3D" id="3.40.50.150">
    <property type="entry name" value="Vaccinia Virus protein VP39"/>
    <property type="match status" value="1"/>
</dbReference>
<dbReference type="InterPro" id="IPR012967">
    <property type="entry name" value="COMT_dimerisation"/>
</dbReference>
<dbReference type="PANTHER" id="PTHR43712:SF2">
    <property type="entry name" value="O-METHYLTRANSFERASE CICE"/>
    <property type="match status" value="1"/>
</dbReference>
<dbReference type="PIRSF" id="PIRSF005739">
    <property type="entry name" value="O-mtase"/>
    <property type="match status" value="1"/>
</dbReference>
<dbReference type="GO" id="GO:0032259">
    <property type="term" value="P:methylation"/>
    <property type="evidence" value="ECO:0007669"/>
    <property type="project" value="UniProtKB-KW"/>
</dbReference>